<comment type="caution">
    <text evidence="1">The sequence shown here is derived from an EMBL/GenBank/DDBJ whole genome shotgun (WGS) entry which is preliminary data.</text>
</comment>
<name>A0A8S1XX33_9CILI</name>
<accession>A0A8S1XX33</accession>
<evidence type="ECO:0000313" key="2">
    <source>
        <dbReference type="Proteomes" id="UP000689195"/>
    </source>
</evidence>
<proteinExistence type="predicted"/>
<sequence length="121" mass="13921">MYEQASFADIPIFTLLCALFREQVDIKKLFQNLSVDFQLWCQPFNQTNSFKCCRDYYIIQNNSGGDILCRFIGLGAFRVEQSGLKKPSNMPQIKIVSSQIDSNNKLQTKTSPKILNTRMRA</sequence>
<organism evidence="1 2">
    <name type="scientific">Paramecium pentaurelia</name>
    <dbReference type="NCBI Taxonomy" id="43138"/>
    <lineage>
        <taxon>Eukaryota</taxon>
        <taxon>Sar</taxon>
        <taxon>Alveolata</taxon>
        <taxon>Ciliophora</taxon>
        <taxon>Intramacronucleata</taxon>
        <taxon>Oligohymenophorea</taxon>
        <taxon>Peniculida</taxon>
        <taxon>Parameciidae</taxon>
        <taxon>Paramecium</taxon>
    </lineage>
</organism>
<gene>
    <name evidence="1" type="ORF">PPENT_87.1.T1420009</name>
</gene>
<dbReference type="EMBL" id="CAJJDO010000142">
    <property type="protein sequence ID" value="CAD8205810.1"/>
    <property type="molecule type" value="Genomic_DNA"/>
</dbReference>
<dbReference type="Proteomes" id="UP000689195">
    <property type="component" value="Unassembled WGS sequence"/>
</dbReference>
<reference evidence="1" key="1">
    <citation type="submission" date="2021-01" db="EMBL/GenBank/DDBJ databases">
        <authorList>
            <consortium name="Genoscope - CEA"/>
            <person name="William W."/>
        </authorList>
    </citation>
    <scope>NUCLEOTIDE SEQUENCE</scope>
</reference>
<dbReference type="AlphaFoldDB" id="A0A8S1XX33"/>
<protein>
    <submittedName>
        <fullName evidence="1">Uncharacterized protein</fullName>
    </submittedName>
</protein>
<keyword evidence="2" id="KW-1185">Reference proteome</keyword>
<evidence type="ECO:0000313" key="1">
    <source>
        <dbReference type="EMBL" id="CAD8205810.1"/>
    </source>
</evidence>